<evidence type="ECO:0000256" key="1">
    <source>
        <dbReference type="SAM" id="Phobius"/>
    </source>
</evidence>
<dbReference type="Proteomes" id="UP000008561">
    <property type="component" value="Chromosome"/>
</dbReference>
<dbReference type="EMBL" id="CP000859">
    <property type="protein sequence ID" value="ABW68515.1"/>
    <property type="molecule type" value="Genomic_DNA"/>
</dbReference>
<reference evidence="2 3" key="1">
    <citation type="submission" date="2007-10" db="EMBL/GenBank/DDBJ databases">
        <title>Complete sequence of Desulfococcus oleovorans Hxd3.</title>
        <authorList>
            <consortium name="US DOE Joint Genome Institute"/>
            <person name="Copeland A."/>
            <person name="Lucas S."/>
            <person name="Lapidus A."/>
            <person name="Barry K."/>
            <person name="Glavina del Rio T."/>
            <person name="Dalin E."/>
            <person name="Tice H."/>
            <person name="Pitluck S."/>
            <person name="Kiss H."/>
            <person name="Brettin T."/>
            <person name="Bruce D."/>
            <person name="Detter J.C."/>
            <person name="Han C."/>
            <person name="Schmutz J."/>
            <person name="Larimer F."/>
            <person name="Land M."/>
            <person name="Hauser L."/>
            <person name="Kyrpides N."/>
            <person name="Kim E."/>
            <person name="Wawrik B."/>
            <person name="Richardson P."/>
        </authorList>
    </citation>
    <scope>NUCLEOTIDE SEQUENCE [LARGE SCALE GENOMIC DNA]</scope>
    <source>
        <strain evidence="3">DSM 6200 / JCM 39069 / Hxd3</strain>
    </source>
</reference>
<protein>
    <submittedName>
        <fullName evidence="2">Uncharacterized protein</fullName>
    </submittedName>
</protein>
<keyword evidence="1" id="KW-0472">Membrane</keyword>
<keyword evidence="3" id="KW-1185">Reference proteome</keyword>
<dbReference type="AlphaFoldDB" id="A8ZXD6"/>
<dbReference type="KEGG" id="dol:Dole_2712"/>
<feature type="transmembrane region" description="Helical" evidence="1">
    <location>
        <begin position="58"/>
        <end position="76"/>
    </location>
</feature>
<dbReference type="STRING" id="96561.Dole_2712"/>
<dbReference type="HOGENOM" id="CLU_2584033_0_0_7"/>
<feature type="transmembrane region" description="Helical" evidence="1">
    <location>
        <begin position="20"/>
        <end position="38"/>
    </location>
</feature>
<evidence type="ECO:0000313" key="3">
    <source>
        <dbReference type="Proteomes" id="UP000008561"/>
    </source>
</evidence>
<evidence type="ECO:0000313" key="2">
    <source>
        <dbReference type="EMBL" id="ABW68515.1"/>
    </source>
</evidence>
<keyword evidence="1" id="KW-1133">Transmembrane helix</keyword>
<gene>
    <name evidence="2" type="ordered locus">Dole_2712</name>
</gene>
<keyword evidence="1" id="KW-0812">Transmembrane</keyword>
<name>A8ZXD6_DESOH</name>
<organism evidence="2 3">
    <name type="scientific">Desulfosudis oleivorans (strain DSM 6200 / JCM 39069 / Hxd3)</name>
    <name type="common">Desulfococcus oleovorans</name>
    <dbReference type="NCBI Taxonomy" id="96561"/>
    <lineage>
        <taxon>Bacteria</taxon>
        <taxon>Pseudomonadati</taxon>
        <taxon>Thermodesulfobacteriota</taxon>
        <taxon>Desulfobacteria</taxon>
        <taxon>Desulfobacterales</taxon>
        <taxon>Desulfosudaceae</taxon>
        <taxon>Desulfosudis</taxon>
    </lineage>
</organism>
<sequence length="80" mass="8704">MGLIFGAHYYAGYGKIPKAFFLSAISGFPLIGLIVWIYCGRKANSELPVGEIDFKWGLAIISVVIQMVSSSILMKITGYA</sequence>
<accession>A8ZXD6</accession>
<proteinExistence type="predicted"/>